<dbReference type="AlphaFoldDB" id="A0A644XZT9"/>
<dbReference type="InterPro" id="IPR008577">
    <property type="entry name" value="DUF859"/>
</dbReference>
<evidence type="ECO:0008006" key="3">
    <source>
        <dbReference type="Google" id="ProtNLM"/>
    </source>
</evidence>
<dbReference type="SUPFAM" id="SSF88874">
    <property type="entry name" value="Receptor-binding domain of short tail fibre protein gp12"/>
    <property type="match status" value="1"/>
</dbReference>
<dbReference type="Pfam" id="PF05895">
    <property type="entry name" value="DUF859"/>
    <property type="match status" value="1"/>
</dbReference>
<dbReference type="EMBL" id="VSSQ01003562">
    <property type="protein sequence ID" value="MPM21298.1"/>
    <property type="molecule type" value="Genomic_DNA"/>
</dbReference>
<accession>A0A644XZT9</accession>
<feature type="region of interest" description="Disordered" evidence="1">
    <location>
        <begin position="647"/>
        <end position="673"/>
    </location>
</feature>
<proteinExistence type="predicted"/>
<protein>
    <recommendedName>
        <fullName evidence="3">Phage tail collar domain-containing protein</fullName>
    </recommendedName>
</protein>
<reference evidence="2" key="1">
    <citation type="submission" date="2019-08" db="EMBL/GenBank/DDBJ databases">
        <authorList>
            <person name="Kucharzyk K."/>
            <person name="Murdoch R.W."/>
            <person name="Higgins S."/>
            <person name="Loffler F."/>
        </authorList>
    </citation>
    <scope>NUCLEOTIDE SEQUENCE</scope>
</reference>
<sequence length="692" mass="72638">MANWPYESIHDGYTIVNGSLSGTAASKISCWLEYKIISQSAASNTSTIRFHVFLATSGNTSQFDVYCNNVDSNSRGAMSVSVDGSGVYNRTGRGFAISRIPYRNEYITQYQEPYDTALGYQYLMILTDNASAESEAYGECTVTHNSDGTKQITLAFTANCTYSASIGTANGSVVLSLPAIPRITTPNISAVTLGSAATITLTPASSAFLHTIRAKFGSRAETMIATQTAATNISWAPSLDEANAAPNATSVVGVLYCDTYSSGILLGTTQVSLSATIPTSVVPTGSLSFSESEAALVTQFACYVQHMSKLNVSISAAGVYGSSISSISTTVNGATYSGNSFSTNELTIAGANTIRVTITDSRGRTTIMTNTFEVVAYDAPSVQSVAVFRCDAAGNASNTGTYAMVAVTGAISSVNNKNPRVLKIGYKRKSETYYTDTTIALSTYTVNGSYRIGGSLSNQYTYDIRVTLGDYFGEAYGYTDLSTAEVILSVRSTGMGLAVGKIAEEDSFDVGWSARFRENVQFDDNVVFSSVLWLANLIFPVGSIRMTVSAADASTFLGGTWVRWGTGRVPVGVNTSDANFNAVEKTGGASAQALSVAEMPSHNHSFSGSVTVNTNGAHAHQASAGSYKVGSGSGSTYYYMTNGGSTSGQTTGSGGSHDHTGSVSGSVGNNGSGAAHNNLQPYITCYFWKRTA</sequence>
<organism evidence="2">
    <name type="scientific">bioreactor metagenome</name>
    <dbReference type="NCBI Taxonomy" id="1076179"/>
    <lineage>
        <taxon>unclassified sequences</taxon>
        <taxon>metagenomes</taxon>
        <taxon>ecological metagenomes</taxon>
    </lineage>
</organism>
<gene>
    <name evidence="2" type="ORF">SDC9_67742</name>
</gene>
<evidence type="ECO:0000256" key="1">
    <source>
        <dbReference type="SAM" id="MobiDB-lite"/>
    </source>
</evidence>
<feature type="compositionally biased region" description="Low complexity" evidence="1">
    <location>
        <begin position="661"/>
        <end position="673"/>
    </location>
</feature>
<comment type="caution">
    <text evidence="2">The sequence shown here is derived from an EMBL/GenBank/DDBJ whole genome shotgun (WGS) entry which is preliminary data.</text>
</comment>
<evidence type="ECO:0000313" key="2">
    <source>
        <dbReference type="EMBL" id="MPM21298.1"/>
    </source>
</evidence>
<name>A0A644XZT9_9ZZZZ</name>